<dbReference type="Gene3D" id="3.10.620.30">
    <property type="match status" value="1"/>
</dbReference>
<dbReference type="InterPro" id="IPR038765">
    <property type="entry name" value="Papain-like_cys_pep_sf"/>
</dbReference>
<keyword evidence="3" id="KW-1185">Reference proteome</keyword>
<dbReference type="SUPFAM" id="SSF54001">
    <property type="entry name" value="Cysteine proteinases"/>
    <property type="match status" value="1"/>
</dbReference>
<gene>
    <name evidence="2" type="ORF">J7S20_07010</name>
</gene>
<accession>A0A8T4IB51</accession>
<organism evidence="2 3">
    <name type="scientific">Stakelama marina</name>
    <dbReference type="NCBI Taxonomy" id="2826939"/>
    <lineage>
        <taxon>Bacteria</taxon>
        <taxon>Pseudomonadati</taxon>
        <taxon>Pseudomonadota</taxon>
        <taxon>Alphaproteobacteria</taxon>
        <taxon>Sphingomonadales</taxon>
        <taxon>Sphingomonadaceae</taxon>
        <taxon>Stakelama</taxon>
    </lineage>
</organism>
<evidence type="ECO:0000313" key="3">
    <source>
        <dbReference type="Proteomes" id="UP000676996"/>
    </source>
</evidence>
<dbReference type="RefSeq" id="WP_284053541.1">
    <property type="nucleotide sequence ID" value="NZ_JAGRQC010000002.1"/>
</dbReference>
<proteinExistence type="predicted"/>
<dbReference type="Pfam" id="PF01841">
    <property type="entry name" value="Transglut_core"/>
    <property type="match status" value="1"/>
</dbReference>
<dbReference type="PANTHER" id="PTHR33490">
    <property type="entry name" value="BLR5614 PROTEIN-RELATED"/>
    <property type="match status" value="1"/>
</dbReference>
<dbReference type="InterPro" id="IPR013589">
    <property type="entry name" value="Bac_transglu_N"/>
</dbReference>
<dbReference type="EMBL" id="JAGRQC010000002">
    <property type="protein sequence ID" value="MBR0552248.1"/>
    <property type="molecule type" value="Genomic_DNA"/>
</dbReference>
<feature type="domain" description="Transglutaminase-like" evidence="1">
    <location>
        <begin position="159"/>
        <end position="223"/>
    </location>
</feature>
<dbReference type="InterPro" id="IPR002931">
    <property type="entry name" value="Transglutaminase-like"/>
</dbReference>
<dbReference type="AlphaFoldDB" id="A0A8T4IB51"/>
<comment type="caution">
    <text evidence="2">The sequence shown here is derived from an EMBL/GenBank/DDBJ whole genome shotgun (WGS) entry which is preliminary data.</text>
</comment>
<dbReference type="SMART" id="SM00460">
    <property type="entry name" value="TGc"/>
    <property type="match status" value="1"/>
</dbReference>
<name>A0A8T4IB51_9SPHN</name>
<evidence type="ECO:0000313" key="2">
    <source>
        <dbReference type="EMBL" id="MBR0552248.1"/>
    </source>
</evidence>
<sequence>MRLHVDHVTRYAFSEPQARLLQLLRMRPCDTDHQTVIDWRFDVDCDARLKKHEDGFGNEVTMLYADGPIEAIEIHVVGEVLTDDSGGIVEGAAEPFPPELFLRTTQRTRADDALRDFAAEYLSADGDRIEQLHRLNLAIGERLTLEEPKVDNHTSAVEAFGSEKATAREMAQIFVAAARSAGVPARYVSGYRSGGDGASRCAPHGWAEAFVENVGWIGFDPASGISSDERYVRVAVGLDSADTAPIAGSRSGSGDEELDVEVQVEAASRNA</sequence>
<dbReference type="Proteomes" id="UP000676996">
    <property type="component" value="Unassembled WGS sequence"/>
</dbReference>
<dbReference type="Pfam" id="PF08379">
    <property type="entry name" value="Bact_transglu_N"/>
    <property type="match status" value="1"/>
</dbReference>
<protein>
    <submittedName>
        <fullName evidence="2">Transglutaminase domain-containing protein</fullName>
    </submittedName>
</protein>
<evidence type="ECO:0000259" key="1">
    <source>
        <dbReference type="SMART" id="SM00460"/>
    </source>
</evidence>
<dbReference type="PANTHER" id="PTHR33490:SF6">
    <property type="entry name" value="SLL1049 PROTEIN"/>
    <property type="match status" value="1"/>
</dbReference>
<reference evidence="2" key="1">
    <citation type="submission" date="2021-04" db="EMBL/GenBank/DDBJ databases">
        <title>Ouciella asimina sp. nov., isolated from the surface seawater in the hydrothermal field of Okinawa Trough.</title>
        <authorList>
            <person name="Shuang W."/>
        </authorList>
    </citation>
    <scope>NUCLEOTIDE SEQUENCE</scope>
    <source>
        <strain evidence="2">LXI357</strain>
    </source>
</reference>